<feature type="domain" description="RING-type" evidence="13">
    <location>
        <begin position="17"/>
        <end position="57"/>
    </location>
</feature>
<dbReference type="InterPro" id="IPR013083">
    <property type="entry name" value="Znf_RING/FYVE/PHD"/>
</dbReference>
<sequence length="121" mass="12816">MVVHAADCGEGTDDYAVCLCELAESEAARLLPRCGHAFHLGCIDTWFSSPSTCLFCRSVVVAEKPKDACYVAHPDEPSLQIPTDGLPARVIKEGSSSSSSAGIEVEALRGEEEAMVMAWGA</sequence>
<reference evidence="14 15" key="1">
    <citation type="submission" date="2023-10" db="EMBL/GenBank/DDBJ databases">
        <title>Chromosome-scale genome assembly provides insights into flower coloration mechanisms of Canna indica.</title>
        <authorList>
            <person name="Li C."/>
        </authorList>
    </citation>
    <scope>NUCLEOTIDE SEQUENCE [LARGE SCALE GENOMIC DNA]</scope>
    <source>
        <tissue evidence="14">Flower</tissue>
    </source>
</reference>
<comment type="similarity">
    <text evidence="11">Belongs to the RING-type zinc finger family. ATL subfamily.</text>
</comment>
<keyword evidence="6 12" id="KW-0863">Zinc-finger</keyword>
<dbReference type="PROSITE" id="PS50089">
    <property type="entry name" value="ZF_RING_2"/>
    <property type="match status" value="1"/>
</dbReference>
<evidence type="ECO:0000256" key="12">
    <source>
        <dbReference type="PROSITE-ProRule" id="PRU00175"/>
    </source>
</evidence>
<keyword evidence="9" id="KW-1133">Transmembrane helix</keyword>
<dbReference type="SUPFAM" id="SSF57850">
    <property type="entry name" value="RING/U-box"/>
    <property type="match status" value="1"/>
</dbReference>
<proteinExistence type="inferred from homology"/>
<accession>A0AAQ3KTB8</accession>
<keyword evidence="10" id="KW-0472">Membrane</keyword>
<dbReference type="Proteomes" id="UP001327560">
    <property type="component" value="Chromosome 6"/>
</dbReference>
<evidence type="ECO:0000256" key="11">
    <source>
        <dbReference type="ARBA" id="ARBA00024209"/>
    </source>
</evidence>
<evidence type="ECO:0000256" key="8">
    <source>
        <dbReference type="ARBA" id="ARBA00022833"/>
    </source>
</evidence>
<dbReference type="PANTHER" id="PTHR45768">
    <property type="entry name" value="E3 UBIQUITIN-PROTEIN LIGASE RNF13-LIKE"/>
    <property type="match status" value="1"/>
</dbReference>
<keyword evidence="4" id="KW-0812">Transmembrane</keyword>
<dbReference type="EMBL" id="CP136895">
    <property type="protein sequence ID" value="WOL11567.1"/>
    <property type="molecule type" value="Genomic_DNA"/>
</dbReference>
<evidence type="ECO:0000256" key="4">
    <source>
        <dbReference type="ARBA" id="ARBA00022692"/>
    </source>
</evidence>
<dbReference type="PANTHER" id="PTHR45768:SF18">
    <property type="entry name" value="RING-H2 FINGER PROTEIN ATL47-RELATED"/>
    <property type="match status" value="1"/>
</dbReference>
<keyword evidence="8" id="KW-0862">Zinc</keyword>
<dbReference type="GO" id="GO:0008270">
    <property type="term" value="F:zinc ion binding"/>
    <property type="evidence" value="ECO:0007669"/>
    <property type="project" value="UniProtKB-KW"/>
</dbReference>
<evidence type="ECO:0000256" key="7">
    <source>
        <dbReference type="ARBA" id="ARBA00022786"/>
    </source>
</evidence>
<evidence type="ECO:0000256" key="2">
    <source>
        <dbReference type="ARBA" id="ARBA00004906"/>
    </source>
</evidence>
<evidence type="ECO:0000256" key="3">
    <source>
        <dbReference type="ARBA" id="ARBA00022679"/>
    </source>
</evidence>
<comment type="subcellular location">
    <subcellularLocation>
        <location evidence="1">Membrane</location>
        <topology evidence="1">Single-pass membrane protein</topology>
    </subcellularLocation>
</comment>
<keyword evidence="5" id="KW-0479">Metal-binding</keyword>
<dbReference type="AlphaFoldDB" id="A0AAQ3KTB8"/>
<dbReference type="Gene3D" id="3.30.40.10">
    <property type="entry name" value="Zinc/RING finger domain, C3HC4 (zinc finger)"/>
    <property type="match status" value="1"/>
</dbReference>
<evidence type="ECO:0000256" key="10">
    <source>
        <dbReference type="ARBA" id="ARBA00023136"/>
    </source>
</evidence>
<organism evidence="14 15">
    <name type="scientific">Canna indica</name>
    <name type="common">Indian-shot</name>
    <dbReference type="NCBI Taxonomy" id="4628"/>
    <lineage>
        <taxon>Eukaryota</taxon>
        <taxon>Viridiplantae</taxon>
        <taxon>Streptophyta</taxon>
        <taxon>Embryophyta</taxon>
        <taxon>Tracheophyta</taxon>
        <taxon>Spermatophyta</taxon>
        <taxon>Magnoliopsida</taxon>
        <taxon>Liliopsida</taxon>
        <taxon>Zingiberales</taxon>
        <taxon>Cannaceae</taxon>
        <taxon>Canna</taxon>
    </lineage>
</organism>
<evidence type="ECO:0000256" key="6">
    <source>
        <dbReference type="ARBA" id="ARBA00022771"/>
    </source>
</evidence>
<comment type="pathway">
    <text evidence="2">Protein modification; protein ubiquitination.</text>
</comment>
<name>A0AAQ3KTB8_9LILI</name>
<keyword evidence="7" id="KW-0833">Ubl conjugation pathway</keyword>
<evidence type="ECO:0000259" key="13">
    <source>
        <dbReference type="PROSITE" id="PS50089"/>
    </source>
</evidence>
<gene>
    <name evidence="14" type="ORF">Cni_G20331</name>
</gene>
<evidence type="ECO:0000256" key="1">
    <source>
        <dbReference type="ARBA" id="ARBA00004167"/>
    </source>
</evidence>
<evidence type="ECO:0000313" key="15">
    <source>
        <dbReference type="Proteomes" id="UP001327560"/>
    </source>
</evidence>
<dbReference type="Pfam" id="PF13639">
    <property type="entry name" value="zf-RING_2"/>
    <property type="match status" value="1"/>
</dbReference>
<evidence type="ECO:0000256" key="5">
    <source>
        <dbReference type="ARBA" id="ARBA00022723"/>
    </source>
</evidence>
<dbReference type="GO" id="GO:0016740">
    <property type="term" value="F:transferase activity"/>
    <property type="evidence" value="ECO:0007669"/>
    <property type="project" value="UniProtKB-KW"/>
</dbReference>
<dbReference type="InterPro" id="IPR001841">
    <property type="entry name" value="Znf_RING"/>
</dbReference>
<keyword evidence="15" id="KW-1185">Reference proteome</keyword>
<protein>
    <submittedName>
        <fullName evidence="14">RING-H2 finger protein ATL3-like</fullName>
    </submittedName>
</protein>
<evidence type="ECO:0000256" key="9">
    <source>
        <dbReference type="ARBA" id="ARBA00022989"/>
    </source>
</evidence>
<dbReference type="GO" id="GO:0016020">
    <property type="term" value="C:membrane"/>
    <property type="evidence" value="ECO:0007669"/>
    <property type="project" value="UniProtKB-SubCell"/>
</dbReference>
<dbReference type="SMART" id="SM00184">
    <property type="entry name" value="RING"/>
    <property type="match status" value="1"/>
</dbReference>
<evidence type="ECO:0000313" key="14">
    <source>
        <dbReference type="EMBL" id="WOL11567.1"/>
    </source>
</evidence>
<keyword evidence="3" id="KW-0808">Transferase</keyword>